<dbReference type="KEGG" id="vmi:AL543_09630"/>
<dbReference type="EMBL" id="LOSJ02000002">
    <property type="protein sequence ID" value="PNM57030.1"/>
    <property type="molecule type" value="Genomic_DNA"/>
</dbReference>
<evidence type="ECO:0008006" key="3">
    <source>
        <dbReference type="Google" id="ProtNLM"/>
    </source>
</evidence>
<name>A0A1D8S7C2_VIBMI</name>
<evidence type="ECO:0000313" key="2">
    <source>
        <dbReference type="Proteomes" id="UP000053748"/>
    </source>
</evidence>
<keyword evidence="2" id="KW-1185">Reference proteome</keyword>
<dbReference type="AlphaFoldDB" id="A0A1D8S7C2"/>
<sequence length="85" mass="9776">MLTRYMGMSAKSQSYLFTFGLVLTLLGMTLTDLWMPMVIGAIVMTGLTVESWIRVAHIIPLHNEVREMKKQLHKLQAEIRNIEEV</sequence>
<organism evidence="1 2">
    <name type="scientific">Vibrio mimicus</name>
    <dbReference type="NCBI Taxonomy" id="674"/>
    <lineage>
        <taxon>Bacteria</taxon>
        <taxon>Pseudomonadati</taxon>
        <taxon>Pseudomonadota</taxon>
        <taxon>Gammaproteobacteria</taxon>
        <taxon>Vibrionales</taxon>
        <taxon>Vibrionaceae</taxon>
        <taxon>Vibrio</taxon>
    </lineage>
</organism>
<dbReference type="Proteomes" id="UP000053748">
    <property type="component" value="Unassembled WGS sequence"/>
</dbReference>
<reference evidence="1" key="1">
    <citation type="submission" date="2017-12" db="EMBL/GenBank/DDBJ databases">
        <title>FDA dAtabase for Regulatory Grade micrObial Sequences (FDA-ARGOS): Supporting development and validation of Infectious Disease Dx tests.</title>
        <authorList>
            <person name="Hoffmann M."/>
            <person name="Allard M."/>
            <person name="Evans P."/>
            <person name="Brown E."/>
            <person name="Tallon L.J."/>
            <person name="Sadzewicz L."/>
            <person name="Sengamalay N."/>
            <person name="Ott S."/>
            <person name="Godinez A."/>
            <person name="Nagaraj S."/>
            <person name="Vavikolanu K."/>
            <person name="Aluvathingal J."/>
            <person name="Nadendla S."/>
            <person name="Hobson J."/>
            <person name="Sichtig H."/>
        </authorList>
    </citation>
    <scope>NUCLEOTIDE SEQUENCE [LARGE SCALE GENOMIC DNA]</scope>
    <source>
        <strain evidence="1">FDAARGOS_113</strain>
    </source>
</reference>
<dbReference type="GeneID" id="93953895"/>
<proteinExistence type="predicted"/>
<accession>A0A1D8S7C2</accession>
<gene>
    <name evidence="1" type="ORF">AL544_013545</name>
</gene>
<dbReference type="eggNOG" id="ENOG5031NDZ">
    <property type="taxonomic scope" value="Bacteria"/>
</dbReference>
<protein>
    <recommendedName>
        <fullName evidence="3">NADH dehydrogenase</fullName>
    </recommendedName>
</protein>
<comment type="caution">
    <text evidence="1">The sequence shown here is derived from an EMBL/GenBank/DDBJ whole genome shotgun (WGS) entry which is preliminary data.</text>
</comment>
<dbReference type="OrthoDB" id="5904793at2"/>
<dbReference type="RefSeq" id="WP_000957996.1">
    <property type="nucleotide sequence ID" value="NZ_CAWMSS010000001.1"/>
</dbReference>
<evidence type="ECO:0000313" key="1">
    <source>
        <dbReference type="EMBL" id="PNM57030.1"/>
    </source>
</evidence>